<dbReference type="InterPro" id="IPR013325">
    <property type="entry name" value="RNA_pol_sigma_r2"/>
</dbReference>
<dbReference type="SUPFAM" id="SSF88946">
    <property type="entry name" value="Sigma2 domain of RNA polymerase sigma factors"/>
    <property type="match status" value="1"/>
</dbReference>
<dbReference type="EMBL" id="SGXC01000001">
    <property type="protein sequence ID" value="RZS86635.1"/>
    <property type="molecule type" value="Genomic_DNA"/>
</dbReference>
<dbReference type="NCBIfam" id="TIGR02937">
    <property type="entry name" value="sigma70-ECF"/>
    <property type="match status" value="1"/>
</dbReference>
<protein>
    <submittedName>
        <fullName evidence="7">RNA polymerase sigma-70 factor (ECF subfamily)</fullName>
    </submittedName>
</protein>
<proteinExistence type="inferred from homology"/>
<sequence length="176" mass="19604">MSRPADSAASQALGGIYTQHSQWLVAWLQRKLGNRSDAADIAQDTFTRIWAGARTQAIQDIREPRAYLTTVAKRLVVNHLERQSLQQAYLASLHLLPENTVPSVEARAILLETLEELDALLDELPAKARTAFLLSQLEGLSYEEIAAHMQVSVRTVTRYMAQGFRQCLQVMLASGT</sequence>
<dbReference type="GO" id="GO:0016987">
    <property type="term" value="F:sigma factor activity"/>
    <property type="evidence" value="ECO:0007669"/>
    <property type="project" value="UniProtKB-KW"/>
</dbReference>
<feature type="domain" description="RNA polymerase sigma factor 70 region 4 type 2" evidence="6">
    <location>
        <begin position="115"/>
        <end position="167"/>
    </location>
</feature>
<evidence type="ECO:0000259" key="5">
    <source>
        <dbReference type="Pfam" id="PF04542"/>
    </source>
</evidence>
<dbReference type="GO" id="GO:0006352">
    <property type="term" value="P:DNA-templated transcription initiation"/>
    <property type="evidence" value="ECO:0007669"/>
    <property type="project" value="InterPro"/>
</dbReference>
<dbReference type="InterPro" id="IPR013249">
    <property type="entry name" value="RNA_pol_sigma70_r4_t2"/>
</dbReference>
<dbReference type="InterPro" id="IPR007627">
    <property type="entry name" value="RNA_pol_sigma70_r2"/>
</dbReference>
<dbReference type="PANTHER" id="PTHR43133:SF63">
    <property type="entry name" value="RNA POLYMERASE SIGMA FACTOR FECI-RELATED"/>
    <property type="match status" value="1"/>
</dbReference>
<dbReference type="GO" id="GO:0003677">
    <property type="term" value="F:DNA binding"/>
    <property type="evidence" value="ECO:0007669"/>
    <property type="project" value="InterPro"/>
</dbReference>
<feature type="domain" description="RNA polymerase sigma-70 region 2" evidence="5">
    <location>
        <begin position="16"/>
        <end position="84"/>
    </location>
</feature>
<evidence type="ECO:0000313" key="7">
    <source>
        <dbReference type="EMBL" id="RZS86635.1"/>
    </source>
</evidence>
<comment type="caution">
    <text evidence="7">The sequence shown here is derived from an EMBL/GenBank/DDBJ whole genome shotgun (WGS) entry which is preliminary data.</text>
</comment>
<evidence type="ECO:0000256" key="3">
    <source>
        <dbReference type="ARBA" id="ARBA00023082"/>
    </source>
</evidence>
<keyword evidence="2" id="KW-0805">Transcription regulation</keyword>
<gene>
    <name evidence="7" type="ORF">EV675_2683</name>
</gene>
<keyword evidence="8" id="KW-1185">Reference proteome</keyword>
<dbReference type="PANTHER" id="PTHR43133">
    <property type="entry name" value="RNA POLYMERASE ECF-TYPE SIGMA FACTO"/>
    <property type="match status" value="1"/>
</dbReference>
<dbReference type="AlphaFoldDB" id="A0A4Q7NN47"/>
<evidence type="ECO:0000313" key="8">
    <source>
        <dbReference type="Proteomes" id="UP000292445"/>
    </source>
</evidence>
<keyword evidence="4" id="KW-0804">Transcription</keyword>
<evidence type="ECO:0000256" key="1">
    <source>
        <dbReference type="ARBA" id="ARBA00010641"/>
    </source>
</evidence>
<dbReference type="Gene3D" id="1.10.10.10">
    <property type="entry name" value="Winged helix-like DNA-binding domain superfamily/Winged helix DNA-binding domain"/>
    <property type="match status" value="1"/>
</dbReference>
<dbReference type="InterPro" id="IPR013324">
    <property type="entry name" value="RNA_pol_sigma_r3/r4-like"/>
</dbReference>
<dbReference type="InterPro" id="IPR036388">
    <property type="entry name" value="WH-like_DNA-bd_sf"/>
</dbReference>
<reference evidence="7 8" key="1">
    <citation type="submission" date="2019-02" db="EMBL/GenBank/DDBJ databases">
        <title>Genomic Encyclopedia of Type Strains, Phase IV (KMG-IV): sequencing the most valuable type-strain genomes for metagenomic binning, comparative biology and taxonomic classification.</title>
        <authorList>
            <person name="Goeker M."/>
        </authorList>
    </citation>
    <scope>NUCLEOTIDE SEQUENCE [LARGE SCALE GENOMIC DNA]</scope>
    <source>
        <strain evidence="7 8">K24</strain>
    </source>
</reference>
<dbReference type="Gene3D" id="1.10.1740.10">
    <property type="match status" value="1"/>
</dbReference>
<dbReference type="SUPFAM" id="SSF88659">
    <property type="entry name" value="Sigma3 and sigma4 domains of RNA polymerase sigma factors"/>
    <property type="match status" value="1"/>
</dbReference>
<organism evidence="7 8">
    <name type="scientific">Pigmentiphaga kullae</name>
    <dbReference type="NCBI Taxonomy" id="151784"/>
    <lineage>
        <taxon>Bacteria</taxon>
        <taxon>Pseudomonadati</taxon>
        <taxon>Pseudomonadota</taxon>
        <taxon>Betaproteobacteria</taxon>
        <taxon>Burkholderiales</taxon>
        <taxon>Alcaligenaceae</taxon>
        <taxon>Pigmentiphaga</taxon>
    </lineage>
</organism>
<name>A0A4Q7NN47_9BURK</name>
<evidence type="ECO:0000259" key="6">
    <source>
        <dbReference type="Pfam" id="PF08281"/>
    </source>
</evidence>
<dbReference type="CDD" id="cd06171">
    <property type="entry name" value="Sigma70_r4"/>
    <property type="match status" value="1"/>
</dbReference>
<comment type="similarity">
    <text evidence="1">Belongs to the sigma-70 factor family. ECF subfamily.</text>
</comment>
<dbReference type="Pfam" id="PF08281">
    <property type="entry name" value="Sigma70_r4_2"/>
    <property type="match status" value="1"/>
</dbReference>
<evidence type="ECO:0000256" key="4">
    <source>
        <dbReference type="ARBA" id="ARBA00023163"/>
    </source>
</evidence>
<dbReference type="InterPro" id="IPR039425">
    <property type="entry name" value="RNA_pol_sigma-70-like"/>
</dbReference>
<keyword evidence="3" id="KW-0731">Sigma factor</keyword>
<accession>A0A4Q7NN47</accession>
<dbReference type="Pfam" id="PF04542">
    <property type="entry name" value="Sigma70_r2"/>
    <property type="match status" value="1"/>
</dbReference>
<dbReference type="Proteomes" id="UP000292445">
    <property type="component" value="Unassembled WGS sequence"/>
</dbReference>
<evidence type="ECO:0000256" key="2">
    <source>
        <dbReference type="ARBA" id="ARBA00023015"/>
    </source>
</evidence>
<dbReference type="InterPro" id="IPR014284">
    <property type="entry name" value="RNA_pol_sigma-70_dom"/>
</dbReference>